<dbReference type="InterPro" id="IPR011057">
    <property type="entry name" value="Mss4-like_sf"/>
</dbReference>
<protein>
    <recommendedName>
        <fullName evidence="5">CENP-V/GFA domain-containing protein</fullName>
    </recommendedName>
</protein>
<evidence type="ECO:0000256" key="2">
    <source>
        <dbReference type="ARBA" id="ARBA00022723"/>
    </source>
</evidence>
<name>A0A383ABZ7_9ZZZZ</name>
<evidence type="ECO:0000256" key="4">
    <source>
        <dbReference type="ARBA" id="ARBA00023239"/>
    </source>
</evidence>
<dbReference type="EMBL" id="UINC01190979">
    <property type="protein sequence ID" value="SVE05386.1"/>
    <property type="molecule type" value="Genomic_DNA"/>
</dbReference>
<organism evidence="6">
    <name type="scientific">marine metagenome</name>
    <dbReference type="NCBI Taxonomy" id="408172"/>
    <lineage>
        <taxon>unclassified sequences</taxon>
        <taxon>metagenomes</taxon>
        <taxon>ecological metagenomes</taxon>
    </lineage>
</organism>
<dbReference type="GO" id="GO:0046872">
    <property type="term" value="F:metal ion binding"/>
    <property type="evidence" value="ECO:0007669"/>
    <property type="project" value="UniProtKB-KW"/>
</dbReference>
<keyword evidence="4" id="KW-0456">Lyase</keyword>
<dbReference type="InterPro" id="IPR006913">
    <property type="entry name" value="CENP-V/GFA"/>
</dbReference>
<dbReference type="AlphaFoldDB" id="A0A383ABZ7"/>
<keyword evidence="2" id="KW-0479">Metal-binding</keyword>
<proteinExistence type="inferred from homology"/>
<dbReference type="PANTHER" id="PTHR33337:SF40">
    <property type="entry name" value="CENP-V_GFA DOMAIN-CONTAINING PROTEIN-RELATED"/>
    <property type="match status" value="1"/>
</dbReference>
<reference evidence="6" key="1">
    <citation type="submission" date="2018-05" db="EMBL/GenBank/DDBJ databases">
        <authorList>
            <person name="Lanie J.A."/>
            <person name="Ng W.-L."/>
            <person name="Kazmierczak K.M."/>
            <person name="Andrzejewski T.M."/>
            <person name="Davidsen T.M."/>
            <person name="Wayne K.J."/>
            <person name="Tettelin H."/>
            <person name="Glass J.I."/>
            <person name="Rusch D."/>
            <person name="Podicherti R."/>
            <person name="Tsui H.-C.T."/>
            <person name="Winkler M.E."/>
        </authorList>
    </citation>
    <scope>NUCLEOTIDE SEQUENCE</scope>
</reference>
<gene>
    <name evidence="6" type="ORF">METZ01_LOCUS458240</name>
</gene>
<dbReference type="PROSITE" id="PS51891">
    <property type="entry name" value="CENP_V_GFA"/>
    <property type="match status" value="1"/>
</dbReference>
<dbReference type="GO" id="GO:0016846">
    <property type="term" value="F:carbon-sulfur lyase activity"/>
    <property type="evidence" value="ECO:0007669"/>
    <property type="project" value="InterPro"/>
</dbReference>
<evidence type="ECO:0000256" key="3">
    <source>
        <dbReference type="ARBA" id="ARBA00022833"/>
    </source>
</evidence>
<evidence type="ECO:0000313" key="6">
    <source>
        <dbReference type="EMBL" id="SVE05386.1"/>
    </source>
</evidence>
<dbReference type="PANTHER" id="PTHR33337">
    <property type="entry name" value="GFA DOMAIN-CONTAINING PROTEIN"/>
    <property type="match status" value="1"/>
</dbReference>
<accession>A0A383ABZ7</accession>
<evidence type="ECO:0000259" key="5">
    <source>
        <dbReference type="PROSITE" id="PS51891"/>
    </source>
</evidence>
<keyword evidence="3" id="KW-0862">Zinc</keyword>
<evidence type="ECO:0000256" key="1">
    <source>
        <dbReference type="ARBA" id="ARBA00005495"/>
    </source>
</evidence>
<dbReference type="Pfam" id="PF04828">
    <property type="entry name" value="GFA"/>
    <property type="match status" value="1"/>
</dbReference>
<feature type="domain" description="CENP-V/GFA" evidence="5">
    <location>
        <begin position="7"/>
        <end position="122"/>
    </location>
</feature>
<comment type="similarity">
    <text evidence="1">Belongs to the Gfa family.</text>
</comment>
<sequence length="133" mass="14768">MKNTKTLTGECLCGKVSWEMSGPFEFFGMCQCSRCRKVTGAAFATNLFVKPEQFIWHSGKDNRGEYLMASPNTFGNAFCKTCGSRVPRNTARGWVLTPLGSSMELPGIEPTLVCPEDHTDWFTGLESLIKSKK</sequence>
<dbReference type="SUPFAM" id="SSF51316">
    <property type="entry name" value="Mss4-like"/>
    <property type="match status" value="1"/>
</dbReference>
<dbReference type="Gene3D" id="3.90.1590.10">
    <property type="entry name" value="glutathione-dependent formaldehyde- activating enzyme (gfa)"/>
    <property type="match status" value="1"/>
</dbReference>